<evidence type="ECO:0000313" key="3">
    <source>
        <dbReference type="EMBL" id="RQG93124.1"/>
    </source>
</evidence>
<comment type="caution">
    <text evidence="3">The sequence shown here is derived from an EMBL/GenBank/DDBJ whole genome shotgun (WGS) entry which is preliminary data.</text>
</comment>
<dbReference type="Pfam" id="PF26502">
    <property type="entry name" value="DUF8167_2nd"/>
    <property type="match status" value="1"/>
</dbReference>
<keyword evidence="1" id="KW-1133">Transmembrane helix</keyword>
<feature type="transmembrane region" description="Helical" evidence="1">
    <location>
        <begin position="17"/>
        <end position="37"/>
    </location>
</feature>
<accession>A0A3N6LZ13</accession>
<keyword evidence="1" id="KW-0472">Membrane</keyword>
<dbReference type="SUPFAM" id="SSF116726">
    <property type="entry name" value="TrkA C-terminal domain-like"/>
    <property type="match status" value="1"/>
</dbReference>
<gene>
    <name evidence="3" type="ORF">EA462_02665</name>
</gene>
<dbReference type="PROSITE" id="PS51202">
    <property type="entry name" value="RCK_C"/>
    <property type="match status" value="1"/>
</dbReference>
<dbReference type="InterPro" id="IPR058480">
    <property type="entry name" value="DUF8167_N"/>
</dbReference>
<dbReference type="Gene3D" id="3.30.70.1450">
    <property type="entry name" value="Regulator of K+ conductance, C-terminal domain"/>
    <property type="match status" value="1"/>
</dbReference>
<feature type="transmembrane region" description="Helical" evidence="1">
    <location>
        <begin position="49"/>
        <end position="68"/>
    </location>
</feature>
<evidence type="ECO:0000259" key="2">
    <source>
        <dbReference type="PROSITE" id="PS51202"/>
    </source>
</evidence>
<sequence>MIATATQVVVTEWTVTALLNVFGFGLLASVAGATIAFGYRRYSTRPAPLGVGILIGIGVVGVWLNGVGLQQTTVIDETPLFHHATATYFLGAFVVGAVGADGGRRIGDALARDVFEIRCVVGSNERLTFARSARLSIAVDLPGTVGDLAGYPPVDEAVKQSIAGETVLFPHDLSDTVLESRLERHIEREYDVDYARVTLETNGTVEHVLVGRRPAGIGSTVPPGSVAVCVRADPPGRASAGDPIELWSTEKGSTSLRGTGTLRATTDESVTVSLEEDVAGELDVETRYRLVIRPTASSQVYELASVLRATDETIVSVSVTVNGPLETEFVGWLPGTVLVLHRDGEVIPFPRDRVTLEASDELYVLGTPSELRLLEETEKSAS</sequence>
<proteinExistence type="predicted"/>
<dbReference type="InterPro" id="IPR058603">
    <property type="entry name" value="DUF8167_2nd"/>
</dbReference>
<evidence type="ECO:0000313" key="4">
    <source>
        <dbReference type="Proteomes" id="UP000273828"/>
    </source>
</evidence>
<dbReference type="InterPro" id="IPR058604">
    <property type="entry name" value="DUF8167_3rd"/>
</dbReference>
<keyword evidence="1" id="KW-0812">Transmembrane</keyword>
<dbReference type="Pfam" id="PF26501">
    <property type="entry name" value="DUF8167"/>
    <property type="match status" value="1"/>
</dbReference>
<feature type="transmembrane region" description="Helical" evidence="1">
    <location>
        <begin position="80"/>
        <end position="100"/>
    </location>
</feature>
<dbReference type="GO" id="GO:0006813">
    <property type="term" value="P:potassium ion transport"/>
    <property type="evidence" value="ECO:0007669"/>
    <property type="project" value="InterPro"/>
</dbReference>
<dbReference type="RefSeq" id="WP_124177010.1">
    <property type="nucleotide sequence ID" value="NZ_REFY01000001.1"/>
</dbReference>
<dbReference type="GO" id="GO:0008324">
    <property type="term" value="F:monoatomic cation transmembrane transporter activity"/>
    <property type="evidence" value="ECO:0007669"/>
    <property type="project" value="InterPro"/>
</dbReference>
<protein>
    <recommendedName>
        <fullName evidence="2">RCK C-terminal domain-containing protein</fullName>
    </recommendedName>
</protein>
<dbReference type="Proteomes" id="UP000273828">
    <property type="component" value="Unassembled WGS sequence"/>
</dbReference>
<dbReference type="OrthoDB" id="205214at2157"/>
<name>A0A3N6LZ13_9EURY</name>
<dbReference type="Pfam" id="PF26503">
    <property type="entry name" value="DUF8167_3rd"/>
    <property type="match status" value="1"/>
</dbReference>
<keyword evidence="4" id="KW-1185">Reference proteome</keyword>
<evidence type="ECO:0000256" key="1">
    <source>
        <dbReference type="SAM" id="Phobius"/>
    </source>
</evidence>
<feature type="domain" description="RCK C-terminal" evidence="2">
    <location>
        <begin position="302"/>
        <end position="380"/>
    </location>
</feature>
<dbReference type="AlphaFoldDB" id="A0A3N6LZ13"/>
<organism evidence="3 4">
    <name type="scientific">Natrarchaeobius halalkaliphilus</name>
    <dbReference type="NCBI Taxonomy" id="1679091"/>
    <lineage>
        <taxon>Archaea</taxon>
        <taxon>Methanobacteriati</taxon>
        <taxon>Methanobacteriota</taxon>
        <taxon>Stenosarchaea group</taxon>
        <taxon>Halobacteria</taxon>
        <taxon>Halobacteriales</taxon>
        <taxon>Natrialbaceae</taxon>
        <taxon>Natrarchaeobius</taxon>
    </lineage>
</organism>
<dbReference type="InterPro" id="IPR036721">
    <property type="entry name" value="RCK_C_sf"/>
</dbReference>
<dbReference type="EMBL" id="REFY01000001">
    <property type="protein sequence ID" value="RQG93124.1"/>
    <property type="molecule type" value="Genomic_DNA"/>
</dbReference>
<reference evidence="3 4" key="1">
    <citation type="submission" date="2018-10" db="EMBL/GenBank/DDBJ databases">
        <title>Natrarchaeobius chitinivorans gen. nov., sp. nov., and Natrarchaeobius haloalkaliphilus sp. nov., alkaliphilic, chitin-utilizing haloarchaea from hypersaline alkaline lakes.</title>
        <authorList>
            <person name="Sorokin D.Y."/>
            <person name="Elcheninov A.G."/>
            <person name="Kostrikina N.A."/>
            <person name="Bale N.J."/>
            <person name="Sinninghe Damste J.S."/>
            <person name="Khijniak T.V."/>
            <person name="Kublanov I.V."/>
            <person name="Toshchakov S.V."/>
        </authorList>
    </citation>
    <scope>NUCLEOTIDE SEQUENCE [LARGE SCALE GENOMIC DNA]</scope>
    <source>
        <strain evidence="3 4">AArcht-Sl</strain>
    </source>
</reference>
<dbReference type="InterPro" id="IPR006037">
    <property type="entry name" value="RCK_C"/>
</dbReference>